<name>A0ABU9ZGU6_9HYPH</name>
<feature type="domain" description="CN hydrolase" evidence="2">
    <location>
        <begin position="1"/>
        <end position="240"/>
    </location>
</feature>
<reference evidence="3 4" key="1">
    <citation type="journal article" date="2023" name="PLoS ONE">
        <title>Complete genome assembly of Hawai'i environmental nontuberculous mycobacteria reveals unexpected co-isolation with methylobacteria.</title>
        <authorList>
            <person name="Hendrix J."/>
            <person name="Epperson L.E."/>
            <person name="Tong E.I."/>
            <person name="Chan Y.L."/>
            <person name="Hasan N.A."/>
            <person name="Dawrs S.N."/>
            <person name="Norton G.J."/>
            <person name="Virdi R."/>
            <person name="Crooks J.L."/>
            <person name="Chan E.D."/>
            <person name="Honda J.R."/>
            <person name="Strong M."/>
        </authorList>
    </citation>
    <scope>NUCLEOTIDE SEQUENCE [LARGE SCALE GENOMIC DNA]</scope>
    <source>
        <strain evidence="3 4">NJH_HI01</strain>
    </source>
</reference>
<dbReference type="Pfam" id="PF00795">
    <property type="entry name" value="CN_hydrolase"/>
    <property type="match status" value="1"/>
</dbReference>
<dbReference type="CDD" id="cd07197">
    <property type="entry name" value="nitrilase"/>
    <property type="match status" value="1"/>
</dbReference>
<dbReference type="RefSeq" id="WP_345971626.1">
    <property type="nucleotide sequence ID" value="NZ_JAQYXL010000001.1"/>
</dbReference>
<gene>
    <name evidence="3" type="ORF">PUR21_21635</name>
</gene>
<comment type="caution">
    <text evidence="3">The sequence shown here is derived from an EMBL/GenBank/DDBJ whole genome shotgun (WGS) entry which is preliminary data.</text>
</comment>
<dbReference type="GO" id="GO:0016787">
    <property type="term" value="F:hydrolase activity"/>
    <property type="evidence" value="ECO:0007669"/>
    <property type="project" value="UniProtKB-KW"/>
</dbReference>
<dbReference type="EMBL" id="JAQYXL010000001">
    <property type="protein sequence ID" value="MEN3230210.1"/>
    <property type="molecule type" value="Genomic_DNA"/>
</dbReference>
<dbReference type="InterPro" id="IPR003010">
    <property type="entry name" value="C-N_Hydrolase"/>
</dbReference>
<accession>A0ABU9ZGU6</accession>
<dbReference type="Proteomes" id="UP001404845">
    <property type="component" value="Unassembled WGS sequence"/>
</dbReference>
<sequence>MRVAIMECPEGLVADSHAWDVIARAIHEAEPDVLVTDEMPFGMWLARTDAFDPVRAAASVAAHEAGLEALRRLNVPVVLSSRPVNASGSGQLVNEAFALVQGSYRFAHHKHYFPAEPGWHETSWFAPGKPGFDVVDAGAFGVGFLLCTELFFNEWARHYGRRGACLIAAPRATGESIDAWLTAGSMAAIVSGCFVASSNRVGRVLSGPTFGGGGFAFAPDGTLIASTSANEPVIAFDMDPACSVEQQKRYPCYVPEIADRGHC</sequence>
<evidence type="ECO:0000313" key="4">
    <source>
        <dbReference type="Proteomes" id="UP001404845"/>
    </source>
</evidence>
<evidence type="ECO:0000256" key="1">
    <source>
        <dbReference type="ARBA" id="ARBA00022801"/>
    </source>
</evidence>
<dbReference type="PANTHER" id="PTHR43674:SF2">
    <property type="entry name" value="BETA-UREIDOPROPIONASE"/>
    <property type="match status" value="1"/>
</dbReference>
<protein>
    <submittedName>
        <fullName evidence="3">Carbon-nitrogen hydrolase family protein</fullName>
    </submittedName>
</protein>
<evidence type="ECO:0000313" key="3">
    <source>
        <dbReference type="EMBL" id="MEN3230210.1"/>
    </source>
</evidence>
<dbReference type="InterPro" id="IPR050345">
    <property type="entry name" value="Aliph_Amidase/BUP"/>
</dbReference>
<organism evidence="3 4">
    <name type="scientific">Methylorubrum rhodesianum</name>
    <dbReference type="NCBI Taxonomy" id="29427"/>
    <lineage>
        <taxon>Bacteria</taxon>
        <taxon>Pseudomonadati</taxon>
        <taxon>Pseudomonadota</taxon>
        <taxon>Alphaproteobacteria</taxon>
        <taxon>Hyphomicrobiales</taxon>
        <taxon>Methylobacteriaceae</taxon>
        <taxon>Methylorubrum</taxon>
    </lineage>
</organism>
<dbReference type="Gene3D" id="3.60.110.10">
    <property type="entry name" value="Carbon-nitrogen hydrolase"/>
    <property type="match status" value="1"/>
</dbReference>
<keyword evidence="1 3" id="KW-0378">Hydrolase</keyword>
<dbReference type="PROSITE" id="PS50263">
    <property type="entry name" value="CN_HYDROLASE"/>
    <property type="match status" value="1"/>
</dbReference>
<evidence type="ECO:0000259" key="2">
    <source>
        <dbReference type="PROSITE" id="PS50263"/>
    </source>
</evidence>
<dbReference type="SUPFAM" id="SSF56317">
    <property type="entry name" value="Carbon-nitrogen hydrolase"/>
    <property type="match status" value="1"/>
</dbReference>
<dbReference type="PANTHER" id="PTHR43674">
    <property type="entry name" value="NITRILASE C965.09-RELATED"/>
    <property type="match status" value="1"/>
</dbReference>
<keyword evidence="4" id="KW-1185">Reference proteome</keyword>
<proteinExistence type="predicted"/>
<dbReference type="InterPro" id="IPR036526">
    <property type="entry name" value="C-N_Hydrolase_sf"/>
</dbReference>